<dbReference type="RefSeq" id="WP_371731260.1">
    <property type="nucleotide sequence ID" value="NZ_JBGOOT010000081.1"/>
</dbReference>
<dbReference type="NCBIfam" id="NF033907">
    <property type="entry name" value="ExsE2_fam"/>
    <property type="match status" value="1"/>
</dbReference>
<accession>A0ABV4MC15</accession>
<dbReference type="Proteomes" id="UP001569153">
    <property type="component" value="Unassembled WGS sequence"/>
</dbReference>
<proteinExistence type="predicted"/>
<reference evidence="1 2" key="1">
    <citation type="submission" date="2024-06" db="EMBL/GenBank/DDBJ databases">
        <authorList>
            <person name="Steensen K."/>
            <person name="Seneca J."/>
            <person name="Bartlau N."/>
            <person name="Yu A.X."/>
            <person name="Polz M.F."/>
        </authorList>
    </citation>
    <scope>NUCLEOTIDE SEQUENCE [LARGE SCALE GENOMIC DNA]</scope>
    <source>
        <strain evidence="1 2">FF146</strain>
    </source>
</reference>
<organism evidence="1 2">
    <name type="scientific">Vibrio cortegadensis</name>
    <dbReference type="NCBI Taxonomy" id="1328770"/>
    <lineage>
        <taxon>Bacteria</taxon>
        <taxon>Pseudomonadati</taxon>
        <taxon>Pseudomonadota</taxon>
        <taxon>Gammaproteobacteria</taxon>
        <taxon>Vibrionales</taxon>
        <taxon>Vibrionaceae</taxon>
        <taxon>Vibrio</taxon>
    </lineage>
</organism>
<evidence type="ECO:0000313" key="1">
    <source>
        <dbReference type="EMBL" id="MEZ8197076.1"/>
    </source>
</evidence>
<sequence>MFKGIQSTAMNSSIDRLEHTDQPASVKQCIFLGRTVVQINPKERVVNRVNSKLELIESLSMVTNVGNCNSILIFEKDSNVAQVLLNRKVQVLN</sequence>
<evidence type="ECO:0000313" key="2">
    <source>
        <dbReference type="Proteomes" id="UP001569153"/>
    </source>
</evidence>
<comment type="caution">
    <text evidence="1">The sequence shown here is derived from an EMBL/GenBank/DDBJ whole genome shotgun (WGS) entry which is preliminary data.</text>
</comment>
<protein>
    <submittedName>
        <fullName evidence="1">T3SS regulon translocated regulator ExsE2</fullName>
    </submittedName>
</protein>
<gene>
    <name evidence="1" type="primary">exsE2</name>
    <name evidence="1" type="ORF">ACED38_19705</name>
</gene>
<name>A0ABV4MC15_9VIBR</name>
<dbReference type="EMBL" id="JBGOOT010000081">
    <property type="protein sequence ID" value="MEZ8197076.1"/>
    <property type="molecule type" value="Genomic_DNA"/>
</dbReference>
<keyword evidence="2" id="KW-1185">Reference proteome</keyword>